<dbReference type="InterPro" id="IPR017850">
    <property type="entry name" value="Alkaline_phosphatase_core_sf"/>
</dbReference>
<dbReference type="SUPFAM" id="SSF53649">
    <property type="entry name" value="Alkaline phosphatase-like"/>
    <property type="match status" value="1"/>
</dbReference>
<dbReference type="InterPro" id="IPR024607">
    <property type="entry name" value="Sulfatase_CS"/>
</dbReference>
<feature type="domain" description="Sulfatase N-terminal" evidence="5">
    <location>
        <begin position="27"/>
        <end position="128"/>
    </location>
</feature>
<keyword evidence="2" id="KW-0479">Metal-binding</keyword>
<dbReference type="STRING" id="880070.Cycma_3824"/>
<dbReference type="InterPro" id="IPR050738">
    <property type="entry name" value="Sulfatase"/>
</dbReference>
<evidence type="ECO:0000256" key="4">
    <source>
        <dbReference type="ARBA" id="ARBA00022837"/>
    </source>
</evidence>
<dbReference type="Pfam" id="PF00884">
    <property type="entry name" value="Sulfatase"/>
    <property type="match status" value="2"/>
</dbReference>
<dbReference type="OrthoDB" id="975025at2"/>
<dbReference type="Proteomes" id="UP000001635">
    <property type="component" value="Chromosome"/>
</dbReference>
<evidence type="ECO:0000259" key="5">
    <source>
        <dbReference type="Pfam" id="PF00884"/>
    </source>
</evidence>
<dbReference type="PANTHER" id="PTHR42693:SF53">
    <property type="entry name" value="ENDO-4-O-SULFATASE"/>
    <property type="match status" value="1"/>
</dbReference>
<protein>
    <submittedName>
        <fullName evidence="6">Sulfatase</fullName>
    </submittedName>
</protein>
<keyword evidence="7" id="KW-1185">Reference proteome</keyword>
<dbReference type="HOGENOM" id="CLU_006332_9_3_10"/>
<keyword evidence="3" id="KW-0378">Hydrolase</keyword>
<dbReference type="GO" id="GO:0004065">
    <property type="term" value="F:arylsulfatase activity"/>
    <property type="evidence" value="ECO:0007669"/>
    <property type="project" value="TreeGrafter"/>
</dbReference>
<keyword evidence="4" id="KW-0106">Calcium</keyword>
<dbReference type="KEGG" id="cmr:Cycma_3824"/>
<dbReference type="PROSITE" id="PS00523">
    <property type="entry name" value="SULFATASE_1"/>
    <property type="match status" value="1"/>
</dbReference>
<dbReference type="AlphaFoldDB" id="G0J4A9"/>
<reference evidence="7" key="1">
    <citation type="submission" date="2011-07" db="EMBL/GenBank/DDBJ databases">
        <title>The complete genome of Cyclobacterium marinum DSM 745.</title>
        <authorList>
            <person name="Lucas S."/>
            <person name="Han J."/>
            <person name="Lapidus A."/>
            <person name="Bruce D."/>
            <person name="Goodwin L."/>
            <person name="Pitluck S."/>
            <person name="Peters L."/>
            <person name="Kyrpides N."/>
            <person name="Mavromatis K."/>
            <person name="Ivanova N."/>
            <person name="Ovchinnikova G."/>
            <person name="Chertkov O."/>
            <person name="Detter J.C."/>
            <person name="Tapia R."/>
            <person name="Han C."/>
            <person name="Land M."/>
            <person name="Hauser L."/>
            <person name="Markowitz V."/>
            <person name="Cheng J.-F."/>
            <person name="Hugenholtz P."/>
            <person name="Woyke T."/>
            <person name="Wu D."/>
            <person name="Tindall B."/>
            <person name="Schuetze A."/>
            <person name="Brambilla E."/>
            <person name="Klenk H.-P."/>
            <person name="Eisen J.A."/>
        </authorList>
    </citation>
    <scope>NUCLEOTIDE SEQUENCE [LARGE SCALE GENOMIC DNA]</scope>
    <source>
        <strain evidence="7">ATCC 25205 / DSM 745 / LMG 13164 / NCIMB 1802</strain>
    </source>
</reference>
<dbReference type="EMBL" id="CP002955">
    <property type="protein sequence ID" value="AEL27535.1"/>
    <property type="molecule type" value="Genomic_DNA"/>
</dbReference>
<comment type="similarity">
    <text evidence="1">Belongs to the sulfatase family.</text>
</comment>
<evidence type="ECO:0000256" key="2">
    <source>
        <dbReference type="ARBA" id="ARBA00022723"/>
    </source>
</evidence>
<accession>G0J4A9</accession>
<dbReference type="GO" id="GO:0046872">
    <property type="term" value="F:metal ion binding"/>
    <property type="evidence" value="ECO:0007669"/>
    <property type="project" value="UniProtKB-KW"/>
</dbReference>
<dbReference type="PANTHER" id="PTHR42693">
    <property type="entry name" value="ARYLSULFATASE FAMILY MEMBER"/>
    <property type="match status" value="1"/>
</dbReference>
<dbReference type="InterPro" id="IPR000917">
    <property type="entry name" value="Sulfatase_N"/>
</dbReference>
<organism evidence="6 7">
    <name type="scientific">Cyclobacterium marinum (strain ATCC 25205 / DSM 745 / LMG 13164 / NCIMB 1802)</name>
    <name type="common">Flectobacillus marinus</name>
    <dbReference type="NCBI Taxonomy" id="880070"/>
    <lineage>
        <taxon>Bacteria</taxon>
        <taxon>Pseudomonadati</taxon>
        <taxon>Bacteroidota</taxon>
        <taxon>Cytophagia</taxon>
        <taxon>Cytophagales</taxon>
        <taxon>Cyclobacteriaceae</taxon>
        <taxon>Cyclobacterium</taxon>
    </lineage>
</organism>
<evidence type="ECO:0000313" key="6">
    <source>
        <dbReference type="EMBL" id="AEL27535.1"/>
    </source>
</evidence>
<dbReference type="eggNOG" id="COG3119">
    <property type="taxonomic scope" value="Bacteria"/>
</dbReference>
<proteinExistence type="inferred from homology"/>
<evidence type="ECO:0000256" key="3">
    <source>
        <dbReference type="ARBA" id="ARBA00022801"/>
    </source>
</evidence>
<evidence type="ECO:0000256" key="1">
    <source>
        <dbReference type="ARBA" id="ARBA00008779"/>
    </source>
</evidence>
<dbReference type="RefSeq" id="WP_014021820.1">
    <property type="nucleotide sequence ID" value="NC_015914.1"/>
</dbReference>
<evidence type="ECO:0000313" key="7">
    <source>
        <dbReference type="Proteomes" id="UP000001635"/>
    </source>
</evidence>
<dbReference type="Gene3D" id="3.40.720.10">
    <property type="entry name" value="Alkaline Phosphatase, subunit A"/>
    <property type="match status" value="1"/>
</dbReference>
<dbReference type="CDD" id="cd16027">
    <property type="entry name" value="SGSH"/>
    <property type="match status" value="1"/>
</dbReference>
<feature type="domain" description="Sulfatase N-terminal" evidence="5">
    <location>
        <begin position="148"/>
        <end position="292"/>
    </location>
</feature>
<name>G0J4A9_CYCMS</name>
<sequence>MNYFKIPILLSWFLFGTYFAQAFNKPPNFVFIITDDISAEDLSIYGNQSIETPNLERLAMRGLVFDNAYLTASSCSPSRISMITGRYPHNTGAPEIHVPLPNSQNTFVQELKKTGYHTVLSGKNHMAPPDQLGFVEHSEGRPAGSEKWLAHLQGRPKDQPFFFWFASHDAHRDWQVNDQARTYLPSQVEVQPYMYDGPLTRKDLTGYYHEISRLDHYVGLVLNELEAQGIMDNTYVILVSDNGRPFPRSKTYLYKNGIQTPLLISGPKVKQGRTNSLVSAIDLSATILELAGLNRPNSIQGISFVKVLQEHSAIVREVAFAERNWHRYSMHERMVRMGDWIYIRNNWPNKRNLSGESDPHAFPAAKELWNRYEKGELTAAQSLITMLPQPAEELYHTKNDPHNLKNVIYAPENRALVHKMRIVLTKWTNQTGDNIPNNPTPNKATLDGSLLEWKRGEMPGEATSAYSINHPGPILLKEYH</sequence>
<gene>
    <name evidence="6" type="ordered locus">Cycma_3824</name>
</gene>